<keyword evidence="3" id="KW-1185">Reference proteome</keyword>
<dbReference type="Proteomes" id="UP000245624">
    <property type="component" value="Unassembled WGS sequence"/>
</dbReference>
<accession>A0A317L3A8</accession>
<dbReference type="EMBL" id="QGTD01000003">
    <property type="protein sequence ID" value="PWU70135.1"/>
    <property type="molecule type" value="Genomic_DNA"/>
</dbReference>
<reference evidence="2 3" key="1">
    <citation type="submission" date="2018-05" db="EMBL/GenBank/DDBJ databases">
        <title>Genomic analysis of Gracilibacillus dipsosauri DD1 reveals novel features of a salt-tolerant amylase.</title>
        <authorList>
            <person name="Deutch C.E."/>
            <person name="Yang S."/>
        </authorList>
    </citation>
    <scope>NUCLEOTIDE SEQUENCE [LARGE SCALE GENOMIC DNA]</scope>
    <source>
        <strain evidence="2 3">DD1</strain>
    </source>
</reference>
<name>A0A317L3A8_9BACI</name>
<proteinExistence type="predicted"/>
<feature type="coiled-coil region" evidence="1">
    <location>
        <begin position="32"/>
        <end position="59"/>
    </location>
</feature>
<comment type="caution">
    <text evidence="2">The sequence shown here is derived from an EMBL/GenBank/DDBJ whole genome shotgun (WGS) entry which is preliminary data.</text>
</comment>
<organism evidence="2 3">
    <name type="scientific">Gracilibacillus dipsosauri</name>
    <dbReference type="NCBI Taxonomy" id="178340"/>
    <lineage>
        <taxon>Bacteria</taxon>
        <taxon>Bacillati</taxon>
        <taxon>Bacillota</taxon>
        <taxon>Bacilli</taxon>
        <taxon>Bacillales</taxon>
        <taxon>Bacillaceae</taxon>
        <taxon>Gracilibacillus</taxon>
    </lineage>
</organism>
<keyword evidence="1" id="KW-0175">Coiled coil</keyword>
<dbReference type="RefSeq" id="WP_054861032.1">
    <property type="nucleotide sequence ID" value="NZ_JAJUIE010000039.1"/>
</dbReference>
<evidence type="ECO:0000313" key="3">
    <source>
        <dbReference type="Proteomes" id="UP000245624"/>
    </source>
</evidence>
<gene>
    <name evidence="2" type="ORF">DLJ74_01325</name>
</gene>
<dbReference type="AlphaFoldDB" id="A0A317L3A8"/>
<dbReference type="OrthoDB" id="2974407at2"/>
<evidence type="ECO:0000256" key="1">
    <source>
        <dbReference type="SAM" id="Coils"/>
    </source>
</evidence>
<evidence type="ECO:0000313" key="2">
    <source>
        <dbReference type="EMBL" id="PWU70135.1"/>
    </source>
</evidence>
<protein>
    <submittedName>
        <fullName evidence="2">Uncharacterized protein</fullName>
    </submittedName>
</protein>
<sequence>MSNDDFKNVSSQIIDMLVGATLKRHKVQLDGSSLSEEEKVQLKELVEELKHNVQTLQKNAKKDEE</sequence>